<dbReference type="PANTHER" id="PTHR46913">
    <property type="entry name" value="RING-H2 FINGER PROTEIN ATL16"/>
    <property type="match status" value="1"/>
</dbReference>
<dbReference type="GO" id="GO:0016020">
    <property type="term" value="C:membrane"/>
    <property type="evidence" value="ECO:0007669"/>
    <property type="project" value="UniProtKB-SubCell"/>
</dbReference>
<evidence type="ECO:0000259" key="16">
    <source>
        <dbReference type="PROSITE" id="PS50089"/>
    </source>
</evidence>
<keyword evidence="10" id="KW-0862">Zinc</keyword>
<evidence type="ECO:0000256" key="2">
    <source>
        <dbReference type="ARBA" id="ARBA00004167"/>
    </source>
</evidence>
<dbReference type="CDD" id="cd16461">
    <property type="entry name" value="RING-H2_EL5-like"/>
    <property type="match status" value="1"/>
</dbReference>
<dbReference type="InterPro" id="IPR044600">
    <property type="entry name" value="ATL1/ATL16-like"/>
</dbReference>
<dbReference type="FunFam" id="3.30.40.10:FF:000187">
    <property type="entry name" value="E3 ubiquitin-protein ligase ATL6"/>
    <property type="match status" value="1"/>
</dbReference>
<evidence type="ECO:0000256" key="13">
    <source>
        <dbReference type="PROSITE-ProRule" id="PRU00175"/>
    </source>
</evidence>
<keyword evidence="5" id="KW-0808">Transferase</keyword>
<dbReference type="EC" id="2.3.2.27" evidence="4"/>
<dbReference type="GO" id="GO:0061630">
    <property type="term" value="F:ubiquitin protein ligase activity"/>
    <property type="evidence" value="ECO:0007669"/>
    <property type="project" value="UniProtKB-EC"/>
</dbReference>
<evidence type="ECO:0000256" key="15">
    <source>
        <dbReference type="SAM" id="Phobius"/>
    </source>
</evidence>
<feature type="transmembrane region" description="Helical" evidence="15">
    <location>
        <begin position="12"/>
        <end position="34"/>
    </location>
</feature>
<evidence type="ECO:0000256" key="1">
    <source>
        <dbReference type="ARBA" id="ARBA00000900"/>
    </source>
</evidence>
<dbReference type="SMART" id="SM00184">
    <property type="entry name" value="RING"/>
    <property type="match status" value="1"/>
</dbReference>
<feature type="region of interest" description="Disordered" evidence="14">
    <location>
        <begin position="202"/>
        <end position="222"/>
    </location>
</feature>
<dbReference type="Gene3D" id="3.30.40.10">
    <property type="entry name" value="Zinc/RING finger domain, C3HC4 (zinc finger)"/>
    <property type="match status" value="1"/>
</dbReference>
<keyword evidence="12 15" id="KW-0472">Membrane</keyword>
<keyword evidence="11 15" id="KW-1133">Transmembrane helix</keyword>
<evidence type="ECO:0000256" key="11">
    <source>
        <dbReference type="ARBA" id="ARBA00022989"/>
    </source>
</evidence>
<evidence type="ECO:0000313" key="17">
    <source>
        <dbReference type="EMBL" id="CAA2621366.1"/>
    </source>
</evidence>
<keyword evidence="6 15" id="KW-0812">Transmembrane</keyword>
<protein>
    <recommendedName>
        <fullName evidence="4">RING-type E3 ubiquitin transferase</fullName>
        <ecNumber evidence="4">2.3.2.27</ecNumber>
    </recommendedName>
</protein>
<evidence type="ECO:0000256" key="3">
    <source>
        <dbReference type="ARBA" id="ARBA00004906"/>
    </source>
</evidence>
<comment type="catalytic activity">
    <reaction evidence="1">
        <text>S-ubiquitinyl-[E2 ubiquitin-conjugating enzyme]-L-cysteine + [acceptor protein]-L-lysine = [E2 ubiquitin-conjugating enzyme]-L-cysteine + N(6)-ubiquitinyl-[acceptor protein]-L-lysine.</text>
        <dbReference type="EC" id="2.3.2.27"/>
    </reaction>
</comment>
<dbReference type="SUPFAM" id="SSF57850">
    <property type="entry name" value="RING/U-box"/>
    <property type="match status" value="1"/>
</dbReference>
<evidence type="ECO:0000256" key="4">
    <source>
        <dbReference type="ARBA" id="ARBA00012483"/>
    </source>
</evidence>
<dbReference type="InterPro" id="IPR013083">
    <property type="entry name" value="Znf_RING/FYVE/PHD"/>
</dbReference>
<accession>A0A7I8IST9</accession>
<feature type="compositionally biased region" description="Low complexity" evidence="14">
    <location>
        <begin position="202"/>
        <end position="213"/>
    </location>
</feature>
<dbReference type="Pfam" id="PF13639">
    <property type="entry name" value="zf-RING_2"/>
    <property type="match status" value="1"/>
</dbReference>
<keyword evidence="18" id="KW-1185">Reference proteome</keyword>
<dbReference type="GO" id="GO:0008270">
    <property type="term" value="F:zinc ion binding"/>
    <property type="evidence" value="ECO:0007669"/>
    <property type="project" value="UniProtKB-KW"/>
</dbReference>
<keyword evidence="9" id="KW-0833">Ubl conjugation pathway</keyword>
<dbReference type="EMBL" id="LR743593">
    <property type="protein sequence ID" value="CAA2621366.1"/>
    <property type="molecule type" value="Genomic_DNA"/>
</dbReference>
<organism evidence="17">
    <name type="scientific">Spirodela intermedia</name>
    <name type="common">Intermediate duckweed</name>
    <dbReference type="NCBI Taxonomy" id="51605"/>
    <lineage>
        <taxon>Eukaryota</taxon>
        <taxon>Viridiplantae</taxon>
        <taxon>Streptophyta</taxon>
        <taxon>Embryophyta</taxon>
        <taxon>Tracheophyta</taxon>
        <taxon>Spermatophyta</taxon>
        <taxon>Magnoliopsida</taxon>
        <taxon>Liliopsida</taxon>
        <taxon>Araceae</taxon>
        <taxon>Lemnoideae</taxon>
        <taxon>Spirodela</taxon>
    </lineage>
</organism>
<reference evidence="17 18" key="1">
    <citation type="submission" date="2019-12" db="EMBL/GenBank/DDBJ databases">
        <authorList>
            <person name="Scholz U."/>
            <person name="Mascher M."/>
            <person name="Fiebig A."/>
        </authorList>
    </citation>
    <scope>NUCLEOTIDE SEQUENCE</scope>
</reference>
<evidence type="ECO:0000256" key="14">
    <source>
        <dbReference type="SAM" id="MobiDB-lite"/>
    </source>
</evidence>
<dbReference type="AlphaFoldDB" id="A0A7I8IST9"/>
<dbReference type="InterPro" id="IPR001841">
    <property type="entry name" value="Znf_RING"/>
</dbReference>
<sequence>MFTPRYGLQNGVMLTAILSLAFVVLLVVLLHLYIRLFLRRHQAGRQVNPRFSVAGTMGALDTVSIEFPKAGLDPSVLSALPTFKYMRADGGGAASAVDCAVCLAALEEGELTRLLPTCRHVFHVECIDMWLYSHSSCPICRAEVEAPPILSCSPAGSAQLPEQDSGSVDPPAAAAVGEATFGTYKDQESSTSRLNLSLRRMLSRASSQRSASADVLPDIERE</sequence>
<dbReference type="Proteomes" id="UP001189122">
    <property type="component" value="Unassembled WGS sequence"/>
</dbReference>
<evidence type="ECO:0000256" key="5">
    <source>
        <dbReference type="ARBA" id="ARBA00022679"/>
    </source>
</evidence>
<evidence type="ECO:0000256" key="9">
    <source>
        <dbReference type="ARBA" id="ARBA00022786"/>
    </source>
</evidence>
<evidence type="ECO:0000256" key="8">
    <source>
        <dbReference type="ARBA" id="ARBA00022771"/>
    </source>
</evidence>
<proteinExistence type="predicted"/>
<dbReference type="EMBL" id="CACRZD030000006">
    <property type="protein sequence ID" value="CAA6661073.1"/>
    <property type="molecule type" value="Genomic_DNA"/>
</dbReference>
<dbReference type="PANTHER" id="PTHR46913:SF1">
    <property type="entry name" value="RING-H2 FINGER PROTEIN ATL16"/>
    <property type="match status" value="1"/>
</dbReference>
<evidence type="ECO:0000256" key="7">
    <source>
        <dbReference type="ARBA" id="ARBA00022723"/>
    </source>
</evidence>
<gene>
    <name evidence="17" type="ORF">SI7747_06007471</name>
</gene>
<dbReference type="GO" id="GO:0016567">
    <property type="term" value="P:protein ubiquitination"/>
    <property type="evidence" value="ECO:0007669"/>
    <property type="project" value="InterPro"/>
</dbReference>
<comment type="subcellular location">
    <subcellularLocation>
        <location evidence="2">Membrane</location>
        <topology evidence="2">Single-pass membrane protein</topology>
    </subcellularLocation>
</comment>
<evidence type="ECO:0000256" key="12">
    <source>
        <dbReference type="ARBA" id="ARBA00023136"/>
    </source>
</evidence>
<evidence type="ECO:0000256" key="10">
    <source>
        <dbReference type="ARBA" id="ARBA00022833"/>
    </source>
</evidence>
<dbReference type="PROSITE" id="PS50089">
    <property type="entry name" value="ZF_RING_2"/>
    <property type="match status" value="1"/>
</dbReference>
<name>A0A7I8IST9_SPIIN</name>
<evidence type="ECO:0000313" key="18">
    <source>
        <dbReference type="Proteomes" id="UP001189122"/>
    </source>
</evidence>
<keyword evidence="8 13" id="KW-0863">Zinc-finger</keyword>
<keyword evidence="7" id="KW-0479">Metal-binding</keyword>
<evidence type="ECO:0000256" key="6">
    <source>
        <dbReference type="ARBA" id="ARBA00022692"/>
    </source>
</evidence>
<feature type="domain" description="RING-type" evidence="16">
    <location>
        <begin position="99"/>
        <end position="141"/>
    </location>
</feature>
<comment type="pathway">
    <text evidence="3">Protein modification; protein ubiquitination.</text>
</comment>